<evidence type="ECO:0000256" key="1">
    <source>
        <dbReference type="ARBA" id="ARBA00004141"/>
    </source>
</evidence>
<evidence type="ECO:0000256" key="2">
    <source>
        <dbReference type="ARBA" id="ARBA00022692"/>
    </source>
</evidence>
<evidence type="ECO:0000259" key="6">
    <source>
        <dbReference type="Pfam" id="PF07298"/>
    </source>
</evidence>
<keyword evidence="4 5" id="KW-0472">Membrane</keyword>
<evidence type="ECO:0000313" key="8">
    <source>
        <dbReference type="Proteomes" id="UP000186997"/>
    </source>
</evidence>
<dbReference type="OrthoDB" id="5293641at2"/>
<dbReference type="STRING" id="287098.SAMN05421665_2049"/>
<dbReference type="GO" id="GO:0016020">
    <property type="term" value="C:membrane"/>
    <property type="evidence" value="ECO:0007669"/>
    <property type="project" value="UniProtKB-SubCell"/>
</dbReference>
<evidence type="ECO:0000256" key="5">
    <source>
        <dbReference type="SAM" id="Phobius"/>
    </source>
</evidence>
<feature type="domain" description="NnrU" evidence="6">
    <location>
        <begin position="3"/>
        <end position="182"/>
    </location>
</feature>
<dbReference type="Proteomes" id="UP000186997">
    <property type="component" value="Unassembled WGS sequence"/>
</dbReference>
<feature type="transmembrane region" description="Helical" evidence="5">
    <location>
        <begin position="33"/>
        <end position="53"/>
    </location>
</feature>
<reference evidence="8" key="1">
    <citation type="submission" date="2017-01" db="EMBL/GenBank/DDBJ databases">
        <authorList>
            <person name="Varghese N."/>
            <person name="Submissions S."/>
        </authorList>
    </citation>
    <scope>NUCLEOTIDE SEQUENCE [LARGE SCALE GENOMIC DNA]</scope>
    <source>
        <strain evidence="8">DSM 29591</strain>
    </source>
</reference>
<keyword evidence="2 5" id="KW-0812">Transmembrane</keyword>
<organism evidence="7 8">
    <name type="scientific">Yoonia rosea</name>
    <dbReference type="NCBI Taxonomy" id="287098"/>
    <lineage>
        <taxon>Bacteria</taxon>
        <taxon>Pseudomonadati</taxon>
        <taxon>Pseudomonadota</taxon>
        <taxon>Alphaproteobacteria</taxon>
        <taxon>Rhodobacterales</taxon>
        <taxon>Paracoccaceae</taxon>
        <taxon>Yoonia</taxon>
    </lineage>
</organism>
<gene>
    <name evidence="7" type="ORF">SAMN05421665_2049</name>
</gene>
<protein>
    <submittedName>
        <fullName evidence="7">Uncharacterized membrane protein</fullName>
    </submittedName>
</protein>
<evidence type="ECO:0000256" key="4">
    <source>
        <dbReference type="ARBA" id="ARBA00023136"/>
    </source>
</evidence>
<proteinExistence type="predicted"/>
<sequence>MTLLIAGVALWWAAHLFKRLAPGARTALGGAGYPVMAVAIILSVVLMVLGYRAADGAVYWGRDPMWVGINNLLMVVAFYFYAASAAKGAKIWLGTKVRHPQLTGFSIWAVAHLLVNGDTPSFILFGGLLAWAIVEILLINAQEGPWVRPARAPFKKEIVAVVVTVVVTVVVMGIHYALGVTPWG</sequence>
<name>A0A1R3X385_9RHOB</name>
<comment type="subcellular location">
    <subcellularLocation>
        <location evidence="1">Membrane</location>
        <topology evidence="1">Multi-pass membrane protein</topology>
    </subcellularLocation>
</comment>
<evidence type="ECO:0000256" key="3">
    <source>
        <dbReference type="ARBA" id="ARBA00022989"/>
    </source>
</evidence>
<dbReference type="InterPro" id="IPR009915">
    <property type="entry name" value="NnrU_dom"/>
</dbReference>
<feature type="transmembrane region" description="Helical" evidence="5">
    <location>
        <begin position="65"/>
        <end position="82"/>
    </location>
</feature>
<feature type="transmembrane region" description="Helical" evidence="5">
    <location>
        <begin position="121"/>
        <end position="138"/>
    </location>
</feature>
<feature type="transmembrane region" description="Helical" evidence="5">
    <location>
        <begin position="158"/>
        <end position="178"/>
    </location>
</feature>
<dbReference type="AlphaFoldDB" id="A0A1R3X385"/>
<dbReference type="Pfam" id="PF07298">
    <property type="entry name" value="NnrU"/>
    <property type="match status" value="1"/>
</dbReference>
<keyword evidence="3 5" id="KW-1133">Transmembrane helix</keyword>
<dbReference type="RefSeq" id="WP_076659430.1">
    <property type="nucleotide sequence ID" value="NZ_FTPR01000001.1"/>
</dbReference>
<evidence type="ECO:0000313" key="7">
    <source>
        <dbReference type="EMBL" id="SIT85398.1"/>
    </source>
</evidence>
<keyword evidence="8" id="KW-1185">Reference proteome</keyword>
<dbReference type="EMBL" id="FTPR01000001">
    <property type="protein sequence ID" value="SIT85398.1"/>
    <property type="molecule type" value="Genomic_DNA"/>
</dbReference>
<accession>A0A1R3X385</accession>